<keyword evidence="1" id="KW-1133">Transmembrane helix</keyword>
<proteinExistence type="predicted"/>
<feature type="transmembrane region" description="Helical" evidence="1">
    <location>
        <begin position="320"/>
        <end position="341"/>
    </location>
</feature>
<dbReference type="InterPro" id="IPR046450">
    <property type="entry name" value="PA_dom_sf"/>
</dbReference>
<dbReference type="EMBL" id="GL385401">
    <property type="protein sequence ID" value="EJT71062.1"/>
    <property type="molecule type" value="Genomic_DNA"/>
</dbReference>
<sequence>MSRHAGEGLHPQLPSYLALASARRWFLISRSEIRHHRSDTMRGQLNLLATAALVTSAWTCQHEEDLYKRHSHRKPLARRQEGQKWPPLLSEHETLLVNAFDNVTIDQWANYYGHEVKLAGMGKSAAEWTRDRWTEHGFDAQLNEYHVYLSYPLHASLSFTQANGSTTEVNLVEDVLPEDDVTGRQDNTPTFHGYSASGNVSADFYIILSFLLKFSHLTRVIRFLKFALGRAVLGCRPNTVRLRKRKSLKLSFLMGRRVLIFLAFNITFIRFGFGGLYTVALVKLFRLPVYLRVKSGAYPGFNPYEIKKILLQMRGKPFNYWRVINLKILFMPIYLAILISYSDFKISRLNFNCAGTHNLLRCGLLNPICKCLILTYG</sequence>
<keyword evidence="4" id="KW-1185">Reference proteome</keyword>
<dbReference type="RefSeq" id="XP_009228240.1">
    <property type="nucleotide sequence ID" value="XM_009229976.1"/>
</dbReference>
<feature type="transmembrane region" description="Helical" evidence="1">
    <location>
        <begin position="258"/>
        <end position="282"/>
    </location>
</feature>
<dbReference type="EnsemblFungi" id="EJT71062">
    <property type="protein sequence ID" value="EJT71062"/>
    <property type="gene ID" value="GGTG_12083"/>
</dbReference>
<dbReference type="Gene3D" id="3.40.630.10">
    <property type="entry name" value="Zn peptidases"/>
    <property type="match status" value="1"/>
</dbReference>
<evidence type="ECO:0000313" key="2">
    <source>
        <dbReference type="EMBL" id="EJT71062.1"/>
    </source>
</evidence>
<dbReference type="OrthoDB" id="5841748at2759"/>
<dbReference type="InterPro" id="IPR039373">
    <property type="entry name" value="Peptidase_M28B"/>
</dbReference>
<keyword evidence="1" id="KW-0472">Membrane</keyword>
<reference evidence="3" key="4">
    <citation type="journal article" date="2015" name="G3 (Bethesda)">
        <title>Genome sequences of three phytopathogenic species of the Magnaporthaceae family of fungi.</title>
        <authorList>
            <person name="Okagaki L.H."/>
            <person name="Nunes C.C."/>
            <person name="Sailsbery J."/>
            <person name="Clay B."/>
            <person name="Brown D."/>
            <person name="John T."/>
            <person name="Oh Y."/>
            <person name="Young N."/>
            <person name="Fitzgerald M."/>
            <person name="Haas B.J."/>
            <person name="Zeng Q."/>
            <person name="Young S."/>
            <person name="Adiconis X."/>
            <person name="Fan L."/>
            <person name="Levin J.Z."/>
            <person name="Mitchell T.K."/>
            <person name="Okubara P.A."/>
            <person name="Farman M.L."/>
            <person name="Kohn L.M."/>
            <person name="Birren B."/>
            <person name="Ma L.-J."/>
            <person name="Dean R.A."/>
        </authorList>
    </citation>
    <scope>NUCLEOTIDE SEQUENCE</scope>
    <source>
        <strain evidence="3">R3-111a-1</strain>
    </source>
</reference>
<dbReference type="eggNOG" id="KOG2195">
    <property type="taxonomic scope" value="Eukaryota"/>
</dbReference>
<dbReference type="PANTHER" id="PTHR10404">
    <property type="entry name" value="N-ACETYLATED-ALPHA-LINKED ACIDIC DIPEPTIDASE"/>
    <property type="match status" value="1"/>
</dbReference>
<evidence type="ECO:0000313" key="4">
    <source>
        <dbReference type="Proteomes" id="UP000006039"/>
    </source>
</evidence>
<organism evidence="2">
    <name type="scientific">Gaeumannomyces tritici (strain R3-111a-1)</name>
    <name type="common">Wheat and barley take-all root rot fungus</name>
    <name type="synonym">Gaeumannomyces graminis var. tritici</name>
    <dbReference type="NCBI Taxonomy" id="644352"/>
    <lineage>
        <taxon>Eukaryota</taxon>
        <taxon>Fungi</taxon>
        <taxon>Dikarya</taxon>
        <taxon>Ascomycota</taxon>
        <taxon>Pezizomycotina</taxon>
        <taxon>Sordariomycetes</taxon>
        <taxon>Sordariomycetidae</taxon>
        <taxon>Magnaporthales</taxon>
        <taxon>Magnaporthaceae</taxon>
        <taxon>Gaeumannomyces</taxon>
    </lineage>
</organism>
<keyword evidence="1" id="KW-0812">Transmembrane</keyword>
<dbReference type="GeneID" id="20352541"/>
<reference evidence="2" key="2">
    <citation type="submission" date="2010-07" db="EMBL/GenBank/DDBJ databases">
        <authorList>
            <consortium name="The Broad Institute Genome Sequencing Platform"/>
            <consortium name="Broad Institute Genome Sequencing Center for Infectious Disease"/>
            <person name="Ma L.-J."/>
            <person name="Dead R."/>
            <person name="Young S."/>
            <person name="Zeng Q."/>
            <person name="Koehrsen M."/>
            <person name="Alvarado L."/>
            <person name="Berlin A."/>
            <person name="Chapman S.B."/>
            <person name="Chen Z."/>
            <person name="Freedman E."/>
            <person name="Gellesch M."/>
            <person name="Goldberg J."/>
            <person name="Griggs A."/>
            <person name="Gujja S."/>
            <person name="Heilman E.R."/>
            <person name="Heiman D."/>
            <person name="Hepburn T."/>
            <person name="Howarth C."/>
            <person name="Jen D."/>
            <person name="Larson L."/>
            <person name="Mehta T."/>
            <person name="Neiman D."/>
            <person name="Pearson M."/>
            <person name="Roberts A."/>
            <person name="Saif S."/>
            <person name="Shea T."/>
            <person name="Shenoy N."/>
            <person name="Sisk P."/>
            <person name="Stolte C."/>
            <person name="Sykes S."/>
            <person name="Walk T."/>
            <person name="White J."/>
            <person name="Yandava C."/>
            <person name="Haas B."/>
            <person name="Nusbaum C."/>
            <person name="Birren B."/>
        </authorList>
    </citation>
    <scope>NUCLEOTIDE SEQUENCE</scope>
    <source>
        <strain evidence="2">R3-111a-1</strain>
    </source>
</reference>
<evidence type="ECO:0000256" key="1">
    <source>
        <dbReference type="SAM" id="Phobius"/>
    </source>
</evidence>
<dbReference type="AlphaFoldDB" id="J3PF04"/>
<evidence type="ECO:0000313" key="3">
    <source>
        <dbReference type="EnsemblFungi" id="EJT71062"/>
    </source>
</evidence>
<reference evidence="2" key="3">
    <citation type="submission" date="2010-09" db="EMBL/GenBank/DDBJ databases">
        <title>Annotation of Gaeumannomyces graminis var. tritici R3-111a-1.</title>
        <authorList>
            <consortium name="The Broad Institute Genome Sequencing Platform"/>
            <person name="Ma L.-J."/>
            <person name="Dead R."/>
            <person name="Young S.K."/>
            <person name="Zeng Q."/>
            <person name="Gargeya S."/>
            <person name="Fitzgerald M."/>
            <person name="Haas B."/>
            <person name="Abouelleil A."/>
            <person name="Alvarado L."/>
            <person name="Arachchi H.M."/>
            <person name="Berlin A."/>
            <person name="Brown A."/>
            <person name="Chapman S.B."/>
            <person name="Chen Z."/>
            <person name="Dunbar C."/>
            <person name="Freedman E."/>
            <person name="Gearin G."/>
            <person name="Gellesch M."/>
            <person name="Goldberg J."/>
            <person name="Griggs A."/>
            <person name="Gujja S."/>
            <person name="Heiman D."/>
            <person name="Howarth C."/>
            <person name="Larson L."/>
            <person name="Lui A."/>
            <person name="MacDonald P.J.P."/>
            <person name="Mehta T."/>
            <person name="Montmayeur A."/>
            <person name="Murphy C."/>
            <person name="Neiman D."/>
            <person name="Pearson M."/>
            <person name="Priest M."/>
            <person name="Roberts A."/>
            <person name="Saif S."/>
            <person name="Shea T."/>
            <person name="Shenoy N."/>
            <person name="Sisk P."/>
            <person name="Stolte C."/>
            <person name="Sykes S."/>
            <person name="Yandava C."/>
            <person name="Wortman J."/>
            <person name="Nusbaum C."/>
            <person name="Birren B."/>
        </authorList>
    </citation>
    <scope>NUCLEOTIDE SEQUENCE</scope>
    <source>
        <strain evidence="2">R3-111a-1</strain>
    </source>
</reference>
<gene>
    <name evidence="3" type="primary">20352541</name>
    <name evidence="2" type="ORF">GGTG_12083</name>
</gene>
<accession>J3PF04</accession>
<dbReference type="Proteomes" id="UP000006039">
    <property type="component" value="Unassembled WGS sequence"/>
</dbReference>
<reference evidence="3" key="5">
    <citation type="submission" date="2018-04" db="UniProtKB">
        <authorList>
            <consortium name="EnsemblFungi"/>
        </authorList>
    </citation>
    <scope>IDENTIFICATION</scope>
    <source>
        <strain evidence="3">R3-111a-1</strain>
    </source>
</reference>
<dbReference type="Gene3D" id="3.50.30.30">
    <property type="match status" value="1"/>
</dbReference>
<dbReference type="VEuPathDB" id="FungiDB:GGTG_12083"/>
<dbReference type="SUPFAM" id="SSF52025">
    <property type="entry name" value="PA domain"/>
    <property type="match status" value="1"/>
</dbReference>
<protein>
    <submittedName>
        <fullName evidence="2 3">Uncharacterized protein</fullName>
    </submittedName>
</protein>
<reference evidence="4" key="1">
    <citation type="submission" date="2010-07" db="EMBL/GenBank/DDBJ databases">
        <title>The genome sequence of Gaeumannomyces graminis var. tritici strain R3-111a-1.</title>
        <authorList>
            <consortium name="The Broad Institute Genome Sequencing Platform"/>
            <person name="Ma L.-J."/>
            <person name="Dead R."/>
            <person name="Young S."/>
            <person name="Zeng Q."/>
            <person name="Koehrsen M."/>
            <person name="Alvarado L."/>
            <person name="Berlin A."/>
            <person name="Chapman S.B."/>
            <person name="Chen Z."/>
            <person name="Freedman E."/>
            <person name="Gellesch M."/>
            <person name="Goldberg J."/>
            <person name="Griggs A."/>
            <person name="Gujja S."/>
            <person name="Heilman E.R."/>
            <person name="Heiman D."/>
            <person name="Hepburn T."/>
            <person name="Howarth C."/>
            <person name="Jen D."/>
            <person name="Larson L."/>
            <person name="Mehta T."/>
            <person name="Neiman D."/>
            <person name="Pearson M."/>
            <person name="Roberts A."/>
            <person name="Saif S."/>
            <person name="Shea T."/>
            <person name="Shenoy N."/>
            <person name="Sisk P."/>
            <person name="Stolte C."/>
            <person name="Sykes S."/>
            <person name="Walk T."/>
            <person name="White J."/>
            <person name="Yandava C."/>
            <person name="Haas B."/>
            <person name="Nusbaum C."/>
            <person name="Birren B."/>
        </authorList>
    </citation>
    <scope>NUCLEOTIDE SEQUENCE [LARGE SCALE GENOMIC DNA]</scope>
    <source>
        <strain evidence="4">R3-111a-1</strain>
    </source>
</reference>
<name>J3PF04_GAET3</name>
<dbReference type="PANTHER" id="PTHR10404:SF46">
    <property type="entry name" value="VACUOLAR PROTEIN SORTING-ASSOCIATED PROTEIN 70"/>
    <property type="match status" value="1"/>
</dbReference>
<dbReference type="STRING" id="644352.J3PF04"/>
<dbReference type="HOGENOM" id="CLU_733707_0_0_1"/>
<dbReference type="GO" id="GO:0004180">
    <property type="term" value="F:carboxypeptidase activity"/>
    <property type="evidence" value="ECO:0007669"/>
    <property type="project" value="TreeGrafter"/>
</dbReference>